<gene>
    <name evidence="1" type="ORF">AMS68_000873</name>
</gene>
<evidence type="ECO:0000313" key="1">
    <source>
        <dbReference type="EMBL" id="QIW95355.1"/>
    </source>
</evidence>
<organism evidence="1 2">
    <name type="scientific">Peltaster fructicola</name>
    <dbReference type="NCBI Taxonomy" id="286661"/>
    <lineage>
        <taxon>Eukaryota</taxon>
        <taxon>Fungi</taxon>
        <taxon>Dikarya</taxon>
        <taxon>Ascomycota</taxon>
        <taxon>Pezizomycotina</taxon>
        <taxon>Dothideomycetes</taxon>
        <taxon>Dothideomycetes incertae sedis</taxon>
        <taxon>Peltaster</taxon>
    </lineage>
</organism>
<accession>A0A6H0XKW7</accession>
<proteinExistence type="predicted"/>
<dbReference type="AlphaFoldDB" id="A0A6H0XKW7"/>
<dbReference type="Proteomes" id="UP000503462">
    <property type="component" value="Chromosome 1"/>
</dbReference>
<keyword evidence="2" id="KW-1185">Reference proteome</keyword>
<evidence type="ECO:0000313" key="2">
    <source>
        <dbReference type="Proteomes" id="UP000503462"/>
    </source>
</evidence>
<reference evidence="1 2" key="1">
    <citation type="journal article" date="2016" name="Sci. Rep.">
        <title>Peltaster fructicola genome reveals evolution from an invasive phytopathogen to an ectophytic parasite.</title>
        <authorList>
            <person name="Xu C."/>
            <person name="Chen H."/>
            <person name="Gleason M.L."/>
            <person name="Xu J.R."/>
            <person name="Liu H."/>
            <person name="Zhang R."/>
            <person name="Sun G."/>
        </authorList>
    </citation>
    <scope>NUCLEOTIDE SEQUENCE [LARGE SCALE GENOMIC DNA]</scope>
    <source>
        <strain evidence="1 2">LNHT1506</strain>
    </source>
</reference>
<dbReference type="EMBL" id="CP051139">
    <property type="protein sequence ID" value="QIW95355.1"/>
    <property type="molecule type" value="Genomic_DNA"/>
</dbReference>
<protein>
    <submittedName>
        <fullName evidence="1">Uncharacterized protein</fullName>
    </submittedName>
</protein>
<name>A0A6H0XKW7_9PEZI</name>
<sequence>MAAQSKPARSMISNVHARVKRQYKSHGSDALYQRQLVAEPYKYKNILLVVDSKSRAPRTKKEADDTQDIEVWEPTTIHVQGESYFSASEIGHFQSDFVDYFGVDCIDESTLLLPFADVETEPDHEGAEVANDAPGF</sequence>